<comment type="subcellular location">
    <subcellularLocation>
        <location evidence="1">Membrane</location>
        <topology evidence="1">Multi-pass membrane protein</topology>
    </subcellularLocation>
</comment>
<feature type="transmembrane region" description="Helical" evidence="2">
    <location>
        <begin position="205"/>
        <end position="225"/>
    </location>
</feature>
<feature type="transmembrane region" description="Helical" evidence="2">
    <location>
        <begin position="114"/>
        <end position="134"/>
    </location>
</feature>
<protein>
    <submittedName>
        <fullName evidence="6">MFS domain-containing protein</fullName>
    </submittedName>
</protein>
<reference evidence="4 5" key="2">
    <citation type="submission" date="2018-11" db="EMBL/GenBank/DDBJ databases">
        <authorList>
            <consortium name="Pathogen Informatics"/>
        </authorList>
    </citation>
    <scope>NUCLEOTIDE SEQUENCE [LARGE SCALE GENOMIC DNA]</scope>
</reference>
<keyword evidence="2" id="KW-0812">Transmembrane</keyword>
<feature type="transmembrane region" description="Helical" evidence="2">
    <location>
        <begin position="173"/>
        <end position="193"/>
    </location>
</feature>
<evidence type="ECO:0000313" key="6">
    <source>
        <dbReference type="WBParaSite" id="ASIM_0001240701-mRNA-1"/>
    </source>
</evidence>
<feature type="domain" description="Major facilitator superfamily (MFS) profile" evidence="3">
    <location>
        <begin position="41"/>
        <end position="475"/>
    </location>
</feature>
<evidence type="ECO:0000259" key="3">
    <source>
        <dbReference type="PROSITE" id="PS50850"/>
    </source>
</evidence>
<evidence type="ECO:0000256" key="1">
    <source>
        <dbReference type="ARBA" id="ARBA00004141"/>
    </source>
</evidence>
<feature type="transmembrane region" description="Helical" evidence="2">
    <location>
        <begin position="366"/>
        <end position="387"/>
    </location>
</feature>
<dbReference type="EMBL" id="UYRR01031110">
    <property type="protein sequence ID" value="VDK46002.1"/>
    <property type="molecule type" value="Genomic_DNA"/>
</dbReference>
<feature type="transmembrane region" description="Helical" evidence="2">
    <location>
        <begin position="339"/>
        <end position="360"/>
    </location>
</feature>
<gene>
    <name evidence="4" type="ORF">ASIM_LOCUS11873</name>
</gene>
<evidence type="ECO:0000313" key="4">
    <source>
        <dbReference type="EMBL" id="VDK46002.1"/>
    </source>
</evidence>
<dbReference type="InterPro" id="IPR011701">
    <property type="entry name" value="MFS"/>
</dbReference>
<keyword evidence="2" id="KW-0472">Membrane</keyword>
<dbReference type="GO" id="GO:0022857">
    <property type="term" value="F:transmembrane transporter activity"/>
    <property type="evidence" value="ECO:0007669"/>
    <property type="project" value="InterPro"/>
</dbReference>
<dbReference type="WBParaSite" id="ASIM_0001240701-mRNA-1">
    <property type="protein sequence ID" value="ASIM_0001240701-mRNA-1"/>
    <property type="gene ID" value="ASIM_0001240701"/>
</dbReference>
<dbReference type="SUPFAM" id="SSF103473">
    <property type="entry name" value="MFS general substrate transporter"/>
    <property type="match status" value="1"/>
</dbReference>
<dbReference type="Pfam" id="PF07690">
    <property type="entry name" value="MFS_1"/>
    <property type="match status" value="1"/>
</dbReference>
<dbReference type="Proteomes" id="UP000267096">
    <property type="component" value="Unassembled WGS sequence"/>
</dbReference>
<proteinExistence type="predicted"/>
<evidence type="ECO:0000256" key="2">
    <source>
        <dbReference type="SAM" id="Phobius"/>
    </source>
</evidence>
<dbReference type="Gene3D" id="1.20.1250.20">
    <property type="entry name" value="MFS general substrate transporter like domains"/>
    <property type="match status" value="2"/>
</dbReference>
<dbReference type="InterPro" id="IPR036259">
    <property type="entry name" value="MFS_trans_sf"/>
</dbReference>
<feature type="transmembrane region" description="Helical" evidence="2">
    <location>
        <begin position="146"/>
        <end position="166"/>
    </location>
</feature>
<name>A0A158PNL6_ANISI</name>
<keyword evidence="2" id="KW-1133">Transmembrane helix</keyword>
<feature type="transmembrane region" description="Helical" evidence="2">
    <location>
        <begin position="293"/>
        <end position="318"/>
    </location>
</feature>
<dbReference type="PANTHER" id="PTHR45757">
    <property type="entry name" value="PROTEIN CBG23364-RELATED"/>
    <property type="match status" value="1"/>
</dbReference>
<dbReference type="GO" id="GO:0016020">
    <property type="term" value="C:membrane"/>
    <property type="evidence" value="ECO:0007669"/>
    <property type="project" value="UniProtKB-SubCell"/>
</dbReference>
<feature type="transmembrane region" description="Helical" evidence="2">
    <location>
        <begin position="87"/>
        <end position="107"/>
    </location>
</feature>
<feature type="transmembrane region" description="Helical" evidence="2">
    <location>
        <begin position="399"/>
        <end position="424"/>
    </location>
</feature>
<feature type="transmembrane region" description="Helical" evidence="2">
    <location>
        <begin position="450"/>
        <end position="470"/>
    </location>
</feature>
<keyword evidence="5" id="KW-1185">Reference proteome</keyword>
<dbReference type="OrthoDB" id="2985014at2759"/>
<dbReference type="PROSITE" id="PS50850">
    <property type="entry name" value="MFS"/>
    <property type="match status" value="1"/>
</dbReference>
<evidence type="ECO:0000313" key="5">
    <source>
        <dbReference type="Proteomes" id="UP000267096"/>
    </source>
</evidence>
<dbReference type="PANTHER" id="PTHR45757:SF23">
    <property type="entry name" value="MAJOR FACILITATOR SUPERFAMILY (MFS) PROFILE DOMAIN-CONTAINING PROTEIN"/>
    <property type="match status" value="1"/>
</dbReference>
<dbReference type="AlphaFoldDB" id="A0A158PNL6"/>
<reference evidence="6" key="1">
    <citation type="submission" date="2016-04" db="UniProtKB">
        <authorList>
            <consortium name="WormBaseParasite"/>
        </authorList>
    </citation>
    <scope>IDENTIFICATION</scope>
</reference>
<dbReference type="InterPro" id="IPR020846">
    <property type="entry name" value="MFS_dom"/>
</dbReference>
<feature type="transmembrane region" description="Helical" evidence="2">
    <location>
        <begin position="257"/>
        <end position="281"/>
    </location>
</feature>
<accession>A0A158PNL6</accession>
<sequence length="512" mass="55830">MVCITNHGYEQALVILATFFSQKGHVRHQNVSVSSEQIRIAQQNETLNSNLSSETVELINNLLDDNVDDPGLAIDEIIWLTPHDKSLLISAVAIGALLAHFPIVWLIDHYGIRMIFGPLGILSAMATLLIPMAARIGLIPFIGVRLLQGIAFATYFSVTGSFITKWTSIEQSGLFISVLVACLQLSPVITMPIGGFVCTYYSWPYIYFGHGAVSLILFAFFIPIYRNSPSKHPLVNCAELKRITAGKEQVTKKEMRTIPYIAILTTASVWAIWISAFALMFCDNIIFFFAPTYLHAVLGFQINDTGLTAAIPTLLQVLMKIGCGSASDKMRCMGDACKVKLFNSLAFIGCAICLIVLGMFGEDQKLISLILLSASTAFLGLTVGGCLKSAPLVAHHYAAFVTGNVSLAMSLTMLIVPFLVAFLAPDNTPLQWRYVCDSSHPSDTCLHHPFSIFFSAAALLILTNVIFVTFGSAKTAVWAIPNASSHIQMSMNVKVIRVNDDAAVSSHHSIEQ</sequence>
<organism evidence="6">
    <name type="scientific">Anisakis simplex</name>
    <name type="common">Herring worm</name>
    <dbReference type="NCBI Taxonomy" id="6269"/>
    <lineage>
        <taxon>Eukaryota</taxon>
        <taxon>Metazoa</taxon>
        <taxon>Ecdysozoa</taxon>
        <taxon>Nematoda</taxon>
        <taxon>Chromadorea</taxon>
        <taxon>Rhabditida</taxon>
        <taxon>Spirurina</taxon>
        <taxon>Ascaridomorpha</taxon>
        <taxon>Ascaridoidea</taxon>
        <taxon>Anisakidae</taxon>
        <taxon>Anisakis</taxon>
        <taxon>Anisakis simplex complex</taxon>
    </lineage>
</organism>